<keyword evidence="5 9" id="KW-0812">Transmembrane</keyword>
<evidence type="ECO:0000256" key="8">
    <source>
        <dbReference type="ARBA" id="ARBA00023136"/>
    </source>
</evidence>
<evidence type="ECO:0000256" key="1">
    <source>
        <dbReference type="ARBA" id="ARBA00004141"/>
    </source>
</evidence>
<accession>A0ABV0K7T1</accession>
<keyword evidence="6 9" id="KW-1133">Transmembrane helix</keyword>
<keyword evidence="8 9" id="KW-0472">Membrane</keyword>
<dbReference type="PANTHER" id="PTHR43562:SF4">
    <property type="entry name" value="NA(+)_H(+) ANTIPORTER NHAS5"/>
    <property type="match status" value="1"/>
</dbReference>
<dbReference type="InterPro" id="IPR038770">
    <property type="entry name" value="Na+/solute_symporter_sf"/>
</dbReference>
<feature type="transmembrane region" description="Helical" evidence="9">
    <location>
        <begin position="21"/>
        <end position="40"/>
    </location>
</feature>
<evidence type="ECO:0000256" key="7">
    <source>
        <dbReference type="ARBA" id="ARBA00023065"/>
    </source>
</evidence>
<feature type="domain" description="UspA" evidence="10">
    <location>
        <begin position="538"/>
        <end position="663"/>
    </location>
</feature>
<dbReference type="InterPro" id="IPR006016">
    <property type="entry name" value="UspA"/>
</dbReference>
<feature type="transmembrane region" description="Helical" evidence="9">
    <location>
        <begin position="286"/>
        <end position="305"/>
    </location>
</feature>
<evidence type="ECO:0000256" key="4">
    <source>
        <dbReference type="ARBA" id="ARBA00022449"/>
    </source>
</evidence>
<evidence type="ECO:0000256" key="5">
    <source>
        <dbReference type="ARBA" id="ARBA00022692"/>
    </source>
</evidence>
<comment type="similarity">
    <text evidence="2">Belongs to the monovalent cation:proton antiporter 2 (CPA2) transporter (TC 2.A.37) family.</text>
</comment>
<dbReference type="Gene3D" id="1.20.1530.20">
    <property type="match status" value="1"/>
</dbReference>
<dbReference type="Pfam" id="PF00582">
    <property type="entry name" value="Usp"/>
    <property type="match status" value="2"/>
</dbReference>
<dbReference type="Gene3D" id="3.40.50.620">
    <property type="entry name" value="HUPs"/>
    <property type="match status" value="2"/>
</dbReference>
<keyword evidence="7" id="KW-0406">Ion transport</keyword>
<feature type="transmembrane region" description="Helical" evidence="9">
    <location>
        <begin position="347"/>
        <end position="365"/>
    </location>
</feature>
<feature type="transmembrane region" description="Helical" evidence="9">
    <location>
        <begin position="254"/>
        <end position="274"/>
    </location>
</feature>
<keyword evidence="13" id="KW-1185">Reference proteome</keyword>
<dbReference type="EMBL" id="JAMPKX010000009">
    <property type="protein sequence ID" value="MEP0948810.1"/>
    <property type="molecule type" value="Genomic_DNA"/>
</dbReference>
<dbReference type="CDD" id="cd00293">
    <property type="entry name" value="USP-like"/>
    <property type="match status" value="1"/>
</dbReference>
<keyword evidence="4" id="KW-0050">Antiport</keyword>
<evidence type="ECO:0000256" key="2">
    <source>
        <dbReference type="ARBA" id="ARBA00005551"/>
    </source>
</evidence>
<keyword evidence="3" id="KW-0813">Transport</keyword>
<feature type="transmembrane region" description="Helical" evidence="9">
    <location>
        <begin position="104"/>
        <end position="125"/>
    </location>
</feature>
<gene>
    <name evidence="12" type="ORF">NC992_18150</name>
</gene>
<evidence type="ECO:0000256" key="9">
    <source>
        <dbReference type="SAM" id="Phobius"/>
    </source>
</evidence>
<proteinExistence type="inferred from homology"/>
<dbReference type="Pfam" id="PF00999">
    <property type="entry name" value="Na_H_Exchanger"/>
    <property type="match status" value="1"/>
</dbReference>
<feature type="transmembrane region" description="Helical" evidence="9">
    <location>
        <begin position="208"/>
        <end position="234"/>
    </location>
</feature>
<comment type="caution">
    <text evidence="12">The sequence shown here is derived from an EMBL/GenBank/DDBJ whole genome shotgun (WGS) entry which is preliminary data.</text>
</comment>
<evidence type="ECO:0000259" key="11">
    <source>
        <dbReference type="Pfam" id="PF00999"/>
    </source>
</evidence>
<evidence type="ECO:0000256" key="6">
    <source>
        <dbReference type="ARBA" id="ARBA00022989"/>
    </source>
</evidence>
<dbReference type="InterPro" id="IPR014729">
    <property type="entry name" value="Rossmann-like_a/b/a_fold"/>
</dbReference>
<feature type="transmembrane region" description="Helical" evidence="9">
    <location>
        <begin position="167"/>
        <end position="188"/>
    </location>
</feature>
<evidence type="ECO:0000259" key="10">
    <source>
        <dbReference type="Pfam" id="PF00582"/>
    </source>
</evidence>
<evidence type="ECO:0000313" key="12">
    <source>
        <dbReference type="EMBL" id="MEP0948810.1"/>
    </source>
</evidence>
<sequence length="692" mass="74753">MLLLAIVLITPPIFERFKLPGLIGLLLAGVLFGSSGLGWLNADADIMKLFAEIGKIYLMFVAGLEIDMALFQKTRNRSLGFGMLTFAVPMLGGIAVGLLFNFGWLAAVLIGSLLASHTLLAYPIVQRFGIVNNEAVTVTVGATIFTDIGSLLVLAICLGINQGDFSALKLATLLGSLTLYTIAVLVGLKQLGRLFFSKTGKDEGNQFLFVMLSVFLCALGAQLIGVESIIGAFLAGLAINSVIGDGPVKEKTEFLGSVLFIPMFFVAMGLLLDLEAFGDILRSIELPLVIVGMLLLTKGLASLGARMLYGYTWPETWTMWSLSIPQVAATLAAALVGYEAEIINSQVFNSVILLMLVTAILGPLVTTRAGKHLIAVDALAENEGLDWLPAPSDIPESFTVVVPVYNPNTEQWLIELAASVARHENGRVIPLAIALAQPQMDSPQLARAMAHSRQRLEAAQAISATLEAEIDPRLRIDYNVAQGISHLSREENANLILLGMGQRSRLNTRLFSNIQDSILWAAHCPVVVARLLDSPTTFKTILLPIENPSPANLRTLRFAQVLANTYQAKITLLHVHGSRASELQRSRLAKQLELLVDRFPAADIDIDIRLVAGDNVVSTIVKTAAEYDVVMLRLQRRRVGNGLTVGSQTTSLVDQLTGSVILVGEPHPLRSDRPARSNRTAFKLNSKLLASS</sequence>
<feature type="domain" description="Cation/H+ exchanger transmembrane" evidence="11">
    <location>
        <begin position="5"/>
        <end position="366"/>
    </location>
</feature>
<reference evidence="12 13" key="1">
    <citation type="submission" date="2022-04" db="EMBL/GenBank/DDBJ databases">
        <title>Positive selection, recombination, and allopatry shape intraspecific diversity of widespread and dominant cyanobacteria.</title>
        <authorList>
            <person name="Wei J."/>
            <person name="Shu W."/>
            <person name="Hu C."/>
        </authorList>
    </citation>
    <scope>NUCLEOTIDE SEQUENCE [LARGE SCALE GENOMIC DNA]</scope>
    <source>
        <strain evidence="12 13">DQ-A4</strain>
    </source>
</reference>
<dbReference type="SUPFAM" id="SSF52402">
    <property type="entry name" value="Adenine nucleotide alpha hydrolases-like"/>
    <property type="match status" value="2"/>
</dbReference>
<feature type="transmembrane region" description="Helical" evidence="9">
    <location>
        <begin position="78"/>
        <end position="98"/>
    </location>
</feature>
<feature type="transmembrane region" description="Helical" evidence="9">
    <location>
        <begin position="137"/>
        <end position="161"/>
    </location>
</feature>
<evidence type="ECO:0000313" key="13">
    <source>
        <dbReference type="Proteomes" id="UP001482513"/>
    </source>
</evidence>
<evidence type="ECO:0000256" key="3">
    <source>
        <dbReference type="ARBA" id="ARBA00022448"/>
    </source>
</evidence>
<dbReference type="InterPro" id="IPR006153">
    <property type="entry name" value="Cation/H_exchanger_TM"/>
</dbReference>
<protein>
    <submittedName>
        <fullName evidence="12">Cation:proton antiporter</fullName>
    </submittedName>
</protein>
<dbReference type="PANTHER" id="PTHR43562">
    <property type="entry name" value="NAPA-TYPE SODIUM/HYDROGEN ANTIPORTER"/>
    <property type="match status" value="1"/>
</dbReference>
<feature type="domain" description="UspA" evidence="10">
    <location>
        <begin position="399"/>
        <end position="530"/>
    </location>
</feature>
<feature type="transmembrane region" description="Helical" evidence="9">
    <location>
        <begin position="317"/>
        <end position="338"/>
    </location>
</feature>
<organism evidence="12 13">
    <name type="scientific">Leptolyngbya subtilissima DQ-A4</name>
    <dbReference type="NCBI Taxonomy" id="2933933"/>
    <lineage>
        <taxon>Bacteria</taxon>
        <taxon>Bacillati</taxon>
        <taxon>Cyanobacteriota</taxon>
        <taxon>Cyanophyceae</taxon>
        <taxon>Leptolyngbyales</taxon>
        <taxon>Leptolyngbyaceae</taxon>
        <taxon>Leptolyngbya group</taxon>
        <taxon>Leptolyngbya</taxon>
    </lineage>
</organism>
<name>A0ABV0K7T1_9CYAN</name>
<comment type="subcellular location">
    <subcellularLocation>
        <location evidence="1">Membrane</location>
        <topology evidence="1">Multi-pass membrane protein</topology>
    </subcellularLocation>
</comment>
<dbReference type="Proteomes" id="UP001482513">
    <property type="component" value="Unassembled WGS sequence"/>
</dbReference>